<feature type="compositionally biased region" description="Low complexity" evidence="7">
    <location>
        <begin position="427"/>
        <end position="443"/>
    </location>
</feature>
<evidence type="ECO:0000256" key="4">
    <source>
        <dbReference type="ARBA" id="ARBA00022833"/>
    </source>
</evidence>
<evidence type="ECO:0000256" key="3">
    <source>
        <dbReference type="ARBA" id="ARBA00022771"/>
    </source>
</evidence>
<name>A0A8J2SMP3_9STRA</name>
<dbReference type="GO" id="GO:0033260">
    <property type="term" value="P:nuclear DNA replication"/>
    <property type="evidence" value="ECO:0007669"/>
    <property type="project" value="TreeGrafter"/>
</dbReference>
<accession>A0A8J2SMP3</accession>
<evidence type="ECO:0000256" key="7">
    <source>
        <dbReference type="SAM" id="MobiDB-lite"/>
    </source>
</evidence>
<comment type="subcellular location">
    <subcellularLocation>
        <location evidence="1">Nucleus</location>
    </subcellularLocation>
</comment>
<keyword evidence="5" id="KW-0238">DNA-binding</keyword>
<dbReference type="Gene3D" id="1.10.10.10">
    <property type="entry name" value="Winged helix-like DNA-binding domain superfamily/Winged helix DNA-binding domain"/>
    <property type="match status" value="1"/>
</dbReference>
<feature type="region of interest" description="Disordered" evidence="7">
    <location>
        <begin position="1"/>
        <end position="197"/>
    </location>
</feature>
<dbReference type="PANTHER" id="PTHR13278:SF0">
    <property type="entry name" value="ZINC FINGER PROTEIN 830"/>
    <property type="match status" value="1"/>
</dbReference>
<dbReference type="InterPro" id="IPR040050">
    <property type="entry name" value="ZNF830-like"/>
</dbReference>
<gene>
    <name evidence="9" type="ORF">PECAL_3P01500</name>
</gene>
<dbReference type="PANTHER" id="PTHR13278">
    <property type="entry name" value="ZINC FINGER PROTEIN 830"/>
    <property type="match status" value="1"/>
</dbReference>
<feature type="compositionally biased region" description="Acidic residues" evidence="7">
    <location>
        <begin position="180"/>
        <end position="192"/>
    </location>
</feature>
<dbReference type="InterPro" id="IPR036388">
    <property type="entry name" value="WH-like_DNA-bd_sf"/>
</dbReference>
<dbReference type="GO" id="GO:0043565">
    <property type="term" value="F:sequence-specific DNA binding"/>
    <property type="evidence" value="ECO:0007669"/>
    <property type="project" value="InterPro"/>
</dbReference>
<dbReference type="InterPro" id="IPR000232">
    <property type="entry name" value="HSF_DNA-bd"/>
</dbReference>
<dbReference type="AlphaFoldDB" id="A0A8J2SMP3"/>
<dbReference type="GO" id="GO:0044773">
    <property type="term" value="P:mitotic DNA damage checkpoint signaling"/>
    <property type="evidence" value="ECO:0007669"/>
    <property type="project" value="TreeGrafter"/>
</dbReference>
<evidence type="ECO:0000313" key="10">
    <source>
        <dbReference type="Proteomes" id="UP000789595"/>
    </source>
</evidence>
<sequence>MKRKAGRVDRNDVKARAAAMRQKKAAAEAAKQKAAAAEEAKRQRSMMPPPPPMAPKPKQTRTVTLPAEPASPAPPAKPPAGLPPGFFDSAATSSEAPKSLVAYGSDDSDSDDAEEAPAAAAAPAPAPAPAKGELPAGFFDDKNADLKARGVDPEKAKAESEAKAWAEFSEFAGGVARDEAQDEATEAQENDDESRRRALDQAWYERRLAPLMARADGAKAPVVNDAVARVGDADDGGVDIAAALAARERKDKEKAAAAAAMLPIDDDLSDDDLNEALWNQPRYTVPGFQKGQYKPRRRKVIPFLEKLVQLLQEEPDGNLVIPDPVKLERKLPLYFRHQHYSSFQRQLNNFGFNKQHKSASPLNSVYVRIKGEQLADVDVVELLHLRPVLERSTLRRAKRARRAAPAPKAATPAKRRRAAPVTPPGRGPAARPAFPDRAPGASPVTPPRRRPVPVDLGRAAPAAYGRLPHGFTFRGAEPTTPTTVKSPLSGGLDGVGDKPSLAVIFSRKNDPIGAPHFEPCLEPPPPGAGPRTSRPASPVDDDLLLSPPPPLFAEDWGARCSSPELWAHVGDLVEEPDVTYAGGFPEDYSDVFGAPAAALPAF</sequence>
<feature type="compositionally biased region" description="Basic and acidic residues" evidence="7">
    <location>
        <begin position="1"/>
        <end position="15"/>
    </location>
</feature>
<feature type="compositionally biased region" description="Acidic residues" evidence="7">
    <location>
        <begin position="106"/>
        <end position="115"/>
    </location>
</feature>
<evidence type="ECO:0000256" key="5">
    <source>
        <dbReference type="ARBA" id="ARBA00023125"/>
    </source>
</evidence>
<feature type="compositionally biased region" description="Basic and acidic residues" evidence="7">
    <location>
        <begin position="139"/>
        <end position="164"/>
    </location>
</feature>
<dbReference type="Pfam" id="PF00447">
    <property type="entry name" value="HSF_DNA-bind"/>
    <property type="match status" value="1"/>
</dbReference>
<comment type="caution">
    <text evidence="9">The sequence shown here is derived from an EMBL/GenBank/DDBJ whole genome shotgun (WGS) entry which is preliminary data.</text>
</comment>
<organism evidence="9 10">
    <name type="scientific">Pelagomonas calceolata</name>
    <dbReference type="NCBI Taxonomy" id="35677"/>
    <lineage>
        <taxon>Eukaryota</taxon>
        <taxon>Sar</taxon>
        <taxon>Stramenopiles</taxon>
        <taxon>Ochrophyta</taxon>
        <taxon>Pelagophyceae</taxon>
        <taxon>Pelagomonadales</taxon>
        <taxon>Pelagomonadaceae</taxon>
        <taxon>Pelagomonas</taxon>
    </lineage>
</organism>
<dbReference type="GO" id="GO:0005681">
    <property type="term" value="C:spliceosomal complex"/>
    <property type="evidence" value="ECO:0007669"/>
    <property type="project" value="InterPro"/>
</dbReference>
<dbReference type="InterPro" id="IPR036390">
    <property type="entry name" value="WH_DNA-bd_sf"/>
</dbReference>
<evidence type="ECO:0000256" key="1">
    <source>
        <dbReference type="ARBA" id="ARBA00004123"/>
    </source>
</evidence>
<keyword evidence="4" id="KW-0862">Zinc</keyword>
<dbReference type="Proteomes" id="UP000789595">
    <property type="component" value="Unassembled WGS sequence"/>
</dbReference>
<keyword evidence="10" id="KW-1185">Reference proteome</keyword>
<proteinExistence type="predicted"/>
<feature type="region of interest" description="Disordered" evidence="7">
    <location>
        <begin position="469"/>
        <end position="495"/>
    </location>
</feature>
<evidence type="ECO:0000313" key="9">
    <source>
        <dbReference type="EMBL" id="CAH0370274.1"/>
    </source>
</evidence>
<evidence type="ECO:0000256" key="2">
    <source>
        <dbReference type="ARBA" id="ARBA00022723"/>
    </source>
</evidence>
<dbReference type="GO" id="GO:0003700">
    <property type="term" value="F:DNA-binding transcription factor activity"/>
    <property type="evidence" value="ECO:0007669"/>
    <property type="project" value="InterPro"/>
</dbReference>
<feature type="compositionally biased region" description="Pro residues" evidence="7">
    <location>
        <begin position="69"/>
        <end position="82"/>
    </location>
</feature>
<protein>
    <recommendedName>
        <fullName evidence="8">HSF-type DNA-binding domain-containing protein</fullName>
    </recommendedName>
</protein>
<dbReference type="SUPFAM" id="SSF46785">
    <property type="entry name" value="Winged helix' DNA-binding domain"/>
    <property type="match status" value="1"/>
</dbReference>
<keyword evidence="2" id="KW-0479">Metal-binding</keyword>
<feature type="compositionally biased region" description="Low complexity" evidence="7">
    <location>
        <begin position="403"/>
        <end position="412"/>
    </location>
</feature>
<feature type="region of interest" description="Disordered" evidence="7">
    <location>
        <begin position="395"/>
        <end position="455"/>
    </location>
</feature>
<dbReference type="EMBL" id="CAKKNE010000003">
    <property type="protein sequence ID" value="CAH0370274.1"/>
    <property type="molecule type" value="Genomic_DNA"/>
</dbReference>
<dbReference type="GO" id="GO:0033314">
    <property type="term" value="P:mitotic DNA replication checkpoint signaling"/>
    <property type="evidence" value="ECO:0007669"/>
    <property type="project" value="TreeGrafter"/>
</dbReference>
<feature type="domain" description="HSF-type DNA-binding" evidence="8">
    <location>
        <begin position="316"/>
        <end position="360"/>
    </location>
</feature>
<feature type="region of interest" description="Disordered" evidence="7">
    <location>
        <begin position="514"/>
        <end position="537"/>
    </location>
</feature>
<dbReference type="OrthoDB" id="60033at2759"/>
<dbReference type="GO" id="GO:0008270">
    <property type="term" value="F:zinc ion binding"/>
    <property type="evidence" value="ECO:0007669"/>
    <property type="project" value="UniProtKB-KW"/>
</dbReference>
<evidence type="ECO:0000259" key="8">
    <source>
        <dbReference type="Pfam" id="PF00447"/>
    </source>
</evidence>
<reference evidence="9" key="1">
    <citation type="submission" date="2021-11" db="EMBL/GenBank/DDBJ databases">
        <authorList>
            <consortium name="Genoscope - CEA"/>
            <person name="William W."/>
        </authorList>
    </citation>
    <scope>NUCLEOTIDE SEQUENCE</scope>
</reference>
<keyword evidence="3" id="KW-0863">Zinc-finger</keyword>
<evidence type="ECO:0000256" key="6">
    <source>
        <dbReference type="ARBA" id="ARBA00023242"/>
    </source>
</evidence>
<keyword evidence="6" id="KW-0539">Nucleus</keyword>